<accession>A0ACB8F2Y8</accession>
<dbReference type="Proteomes" id="UP000827872">
    <property type="component" value="Linkage Group LG05"/>
</dbReference>
<comment type="caution">
    <text evidence="1">The sequence shown here is derived from an EMBL/GenBank/DDBJ whole genome shotgun (WGS) entry which is preliminary data.</text>
</comment>
<keyword evidence="2" id="KW-1185">Reference proteome</keyword>
<sequence length="134" mass="14413">MARAGSSGILPPVGQEPPNAYSCKQGKKQSALKQKKVRKGARDLRALVGTASTGSGELLTCNCHDGGAWCRWSSHGRLSPEPQLFGSIAGRVGQCFFWRILYQQQTVEDQCSRGFSISQAASVIAESSGRHLFS</sequence>
<name>A0ACB8F2Y8_9SAUR</name>
<reference evidence="1" key="1">
    <citation type="submission" date="2021-08" db="EMBL/GenBank/DDBJ databases">
        <title>The first chromosome-level gecko genome reveals the dynamic sex chromosomes of Neotropical dwarf geckos (Sphaerodactylidae: Sphaerodactylus).</title>
        <authorList>
            <person name="Pinto B.J."/>
            <person name="Keating S.E."/>
            <person name="Gamble T."/>
        </authorList>
    </citation>
    <scope>NUCLEOTIDE SEQUENCE</scope>
    <source>
        <strain evidence="1">TG3544</strain>
    </source>
</reference>
<organism evidence="1 2">
    <name type="scientific">Sphaerodactylus townsendi</name>
    <dbReference type="NCBI Taxonomy" id="933632"/>
    <lineage>
        <taxon>Eukaryota</taxon>
        <taxon>Metazoa</taxon>
        <taxon>Chordata</taxon>
        <taxon>Craniata</taxon>
        <taxon>Vertebrata</taxon>
        <taxon>Euteleostomi</taxon>
        <taxon>Lepidosauria</taxon>
        <taxon>Squamata</taxon>
        <taxon>Bifurcata</taxon>
        <taxon>Gekkota</taxon>
        <taxon>Sphaerodactylidae</taxon>
        <taxon>Sphaerodactylus</taxon>
    </lineage>
</organism>
<evidence type="ECO:0000313" key="1">
    <source>
        <dbReference type="EMBL" id="KAH7999120.1"/>
    </source>
</evidence>
<protein>
    <submittedName>
        <fullName evidence="1">Uncharacterized protein</fullName>
    </submittedName>
</protein>
<gene>
    <name evidence="1" type="ORF">K3G42_005476</name>
</gene>
<proteinExistence type="predicted"/>
<evidence type="ECO:0000313" key="2">
    <source>
        <dbReference type="Proteomes" id="UP000827872"/>
    </source>
</evidence>
<dbReference type="EMBL" id="CM037618">
    <property type="protein sequence ID" value="KAH7999120.1"/>
    <property type="molecule type" value="Genomic_DNA"/>
</dbReference>